<accession>A0A6G9ZG46</accession>
<dbReference type="SUPFAM" id="SSF55136">
    <property type="entry name" value="Probable bacterial effector-binding domain"/>
    <property type="match status" value="1"/>
</dbReference>
<proteinExistence type="predicted"/>
<organism evidence="2 3">
    <name type="scientific">Nocardia terpenica</name>
    <dbReference type="NCBI Taxonomy" id="455432"/>
    <lineage>
        <taxon>Bacteria</taxon>
        <taxon>Bacillati</taxon>
        <taxon>Actinomycetota</taxon>
        <taxon>Actinomycetes</taxon>
        <taxon>Mycobacteriales</taxon>
        <taxon>Nocardiaceae</taxon>
        <taxon>Nocardia</taxon>
    </lineage>
</organism>
<evidence type="ECO:0000259" key="1">
    <source>
        <dbReference type="SMART" id="SM00871"/>
    </source>
</evidence>
<name>A0A6G9ZG46_9NOCA</name>
<dbReference type="SMART" id="SM00871">
    <property type="entry name" value="AraC_E_bind"/>
    <property type="match status" value="1"/>
</dbReference>
<dbReference type="Pfam" id="PF06445">
    <property type="entry name" value="GyrI-like"/>
    <property type="match status" value="1"/>
</dbReference>
<evidence type="ECO:0000313" key="2">
    <source>
        <dbReference type="EMBL" id="QIS23973.1"/>
    </source>
</evidence>
<dbReference type="Gene3D" id="3.20.80.10">
    <property type="entry name" value="Regulatory factor, effector binding domain"/>
    <property type="match status" value="1"/>
</dbReference>
<reference evidence="2 3" key="1">
    <citation type="journal article" date="2019" name="ACS Chem. Biol.">
        <title>Identification and Mobilization of a Cryptic Antibiotic Biosynthesis Gene Locus from a Human-Pathogenic Nocardia Isolate.</title>
        <authorList>
            <person name="Herisse M."/>
            <person name="Ishida K."/>
            <person name="Porter J.L."/>
            <person name="Howden B."/>
            <person name="Hertweck C."/>
            <person name="Stinear T.P."/>
            <person name="Pidot S.J."/>
        </authorList>
    </citation>
    <scope>NUCLEOTIDE SEQUENCE [LARGE SCALE GENOMIC DNA]</scope>
    <source>
        <strain evidence="2 3">AUSMDU00012715</strain>
    </source>
</reference>
<dbReference type="InterPro" id="IPR029442">
    <property type="entry name" value="GyrI-like"/>
</dbReference>
<dbReference type="InterPro" id="IPR011256">
    <property type="entry name" value="Reg_factor_effector_dom_sf"/>
</dbReference>
<dbReference type="Proteomes" id="UP000500953">
    <property type="component" value="Chromosome"/>
</dbReference>
<feature type="domain" description="AraC effector-binding" evidence="1">
    <location>
        <begin position="7"/>
        <end position="157"/>
    </location>
</feature>
<dbReference type="EMBL" id="CP046173">
    <property type="protein sequence ID" value="QIS23973.1"/>
    <property type="molecule type" value="Genomic_DNA"/>
</dbReference>
<sequence length="165" mass="17712">MAGAPAANPVLLEVAEVTTAVVRGTVPLSGLRDFFDASFRVLPEVVAAQEAVIGGPAFCLYRGISGESIDLEVGFVVDRAVRPERGVVTGSLPAGQVARVVHAGGFDGLSLTWDRLQSWISEQGRAPGPVRWEVYHTRPAPDMDPEDLRTELNWLVSPPDPNIDQ</sequence>
<gene>
    <name evidence="2" type="ORF">F6W96_04535</name>
</gene>
<evidence type="ECO:0000313" key="3">
    <source>
        <dbReference type="Proteomes" id="UP000500953"/>
    </source>
</evidence>
<dbReference type="InterPro" id="IPR010499">
    <property type="entry name" value="AraC_E-bd"/>
</dbReference>
<protein>
    <submittedName>
        <fullName evidence="2">AraC family transcriptional regulator</fullName>
    </submittedName>
</protein>
<dbReference type="AlphaFoldDB" id="A0A6G9ZG46"/>